<dbReference type="EMBL" id="JAKMXF010000066">
    <property type="protein sequence ID" value="KAI6659243.1"/>
    <property type="molecule type" value="Genomic_DNA"/>
</dbReference>
<evidence type="ECO:0000256" key="1">
    <source>
        <dbReference type="ARBA" id="ARBA00009884"/>
    </source>
</evidence>
<dbReference type="SUPFAM" id="SSF56815">
    <property type="entry name" value="Sec1/munc18-like (SM) proteins"/>
    <property type="match status" value="1"/>
</dbReference>
<dbReference type="InterPro" id="IPR043154">
    <property type="entry name" value="Sec-1-like_dom1"/>
</dbReference>
<dbReference type="Gene3D" id="3.40.50.2060">
    <property type="match status" value="1"/>
</dbReference>
<dbReference type="Pfam" id="PF00995">
    <property type="entry name" value="Sec1"/>
    <property type="match status" value="1"/>
</dbReference>
<dbReference type="Proteomes" id="UP001165289">
    <property type="component" value="Unassembled WGS sequence"/>
</dbReference>
<evidence type="ECO:0000313" key="2">
    <source>
        <dbReference type="EMBL" id="KAI6659243.1"/>
    </source>
</evidence>
<dbReference type="AlphaFoldDB" id="A0AAV7KEG3"/>
<dbReference type="InterPro" id="IPR043127">
    <property type="entry name" value="Sec-1-like_dom3a"/>
</dbReference>
<sequence length="608" mass="68904">MSTAQERPNQPLQYLNGRINLLQLKEHFKGTFLDLVSSQSTGSKALVWDKQLLSPLNLIVEYSSLRERSVDHMFHLDTEFVVNSDIPCYVFVVRDDYSVIEMLARIALKCKSSLAAGSMTFSLIFIPRKSTVGLRLLQDLGAVHLFKKIESLHIDLIPLDSDILSMERPIDFRECFVEELTDLSYEVSKSLMTLQALYGPFPRVFAKGRWSCHVCDTVKRMIRLVDKSFTSQPSQIDAVVLLDRTVDLITPLVTPLTYEGLVDELFGINYTVTQLPADRFPEDEGKGNKQKKVTLNSSDELFTDLRDLHFASVGGYLSRRAKNLNVVMDERHIAQSVSQLRVFVAKIPHIQVTKRSLGLHTTLAELVKEVIDDVAFSELKSQEQKFLEEVDHDRINDYIEKLIGRQGDIKSILRLICLQSQVGNGLKIKVFEHYKREIIHAYGVQHIVTFHRLESAGMLRIQQQASKTYSSLRRSLKLTRQVDVRNAEDIAYTHSGYAPLSVRLIEQLIVKPGVGPISWKRVDDSVMRLIPGPHTEFSPRSEQEGVDTTNEGQKLILVYFIGGVSFGEISALRFLSQTEDSIANFIIATSRLNNGNKLMESMLSTRTS</sequence>
<name>A0AAV7KEG3_9METZ</name>
<evidence type="ECO:0000313" key="3">
    <source>
        <dbReference type="Proteomes" id="UP001165289"/>
    </source>
</evidence>
<dbReference type="GO" id="GO:0016192">
    <property type="term" value="P:vesicle-mediated transport"/>
    <property type="evidence" value="ECO:0007669"/>
    <property type="project" value="InterPro"/>
</dbReference>
<gene>
    <name evidence="2" type="ORF">LOD99_14916</name>
</gene>
<proteinExistence type="inferred from homology"/>
<comment type="caution">
    <text evidence="2">The sequence shown here is derived from an EMBL/GenBank/DDBJ whole genome shotgun (WGS) entry which is preliminary data.</text>
</comment>
<dbReference type="InterPro" id="IPR027482">
    <property type="entry name" value="Sec1-like_dom2"/>
</dbReference>
<dbReference type="InterPro" id="IPR043155">
    <property type="entry name" value="VPS33_dom3b"/>
</dbReference>
<dbReference type="Gene3D" id="1.25.40.850">
    <property type="match status" value="1"/>
</dbReference>
<keyword evidence="3" id="KW-1185">Reference proteome</keyword>
<dbReference type="InterPro" id="IPR001619">
    <property type="entry name" value="Sec1-like"/>
</dbReference>
<organism evidence="2 3">
    <name type="scientific">Oopsacas minuta</name>
    <dbReference type="NCBI Taxonomy" id="111878"/>
    <lineage>
        <taxon>Eukaryota</taxon>
        <taxon>Metazoa</taxon>
        <taxon>Porifera</taxon>
        <taxon>Hexactinellida</taxon>
        <taxon>Hexasterophora</taxon>
        <taxon>Lyssacinosida</taxon>
        <taxon>Leucopsacidae</taxon>
        <taxon>Oopsacas</taxon>
    </lineage>
</organism>
<dbReference type="PIRSF" id="PIRSF005715">
    <property type="entry name" value="VPS45_Sec1"/>
    <property type="match status" value="1"/>
</dbReference>
<protein>
    <submittedName>
        <fullName evidence="2">Vacuolar protein sorting-associated protein 33A-like</fullName>
    </submittedName>
</protein>
<comment type="similarity">
    <text evidence="1">Belongs to the STXBP/unc-18/SEC1 family.</text>
</comment>
<accession>A0AAV7KEG3</accession>
<dbReference type="Gene3D" id="3.90.830.10">
    <property type="entry name" value="Syntaxin Binding Protein 1, Chain A, domain 2"/>
    <property type="match status" value="1"/>
</dbReference>
<dbReference type="Gene3D" id="3.40.50.1910">
    <property type="match status" value="2"/>
</dbReference>
<dbReference type="InterPro" id="IPR036045">
    <property type="entry name" value="Sec1-like_sf"/>
</dbReference>
<reference evidence="2 3" key="1">
    <citation type="journal article" date="2023" name="BMC Biol.">
        <title>The compact genome of the sponge Oopsacas minuta (Hexactinellida) is lacking key metazoan core genes.</title>
        <authorList>
            <person name="Santini S."/>
            <person name="Schenkelaars Q."/>
            <person name="Jourda C."/>
            <person name="Duchesne M."/>
            <person name="Belahbib H."/>
            <person name="Rocher C."/>
            <person name="Selva M."/>
            <person name="Riesgo A."/>
            <person name="Vervoort M."/>
            <person name="Leys S.P."/>
            <person name="Kodjabachian L."/>
            <person name="Le Bivic A."/>
            <person name="Borchiellini C."/>
            <person name="Claverie J.M."/>
            <person name="Renard E."/>
        </authorList>
    </citation>
    <scope>NUCLEOTIDE SEQUENCE [LARGE SCALE GENOMIC DNA]</scope>
    <source>
        <strain evidence="2">SPO-2</strain>
    </source>
</reference>
<dbReference type="PANTHER" id="PTHR11679">
    <property type="entry name" value="VESICLE PROTEIN SORTING-ASSOCIATED"/>
    <property type="match status" value="1"/>
</dbReference>